<sequence length="179" mass="19732">MLILNAKVTHADSIFAQLVLPYELRENSRLRTALTTGEEVAIFTQRGTVLRNNDLLSSDDGRVVQIISADEPTYRITCSTPLDLLRCAFHLGNRHTMTQVGDGFLRICQDSVLKEMLEGLGAVVIEESAQFEPESGAYSTGGHHHHNDGHDHGHSHAHGPLAPIPTRQKIHRATDTKTP</sequence>
<dbReference type="CDD" id="cd00571">
    <property type="entry name" value="UreE"/>
    <property type="match status" value="1"/>
</dbReference>
<dbReference type="SUPFAM" id="SSF69287">
    <property type="entry name" value="Urease metallochaperone UreE, N-terminal domain"/>
    <property type="match status" value="1"/>
</dbReference>
<dbReference type="GO" id="GO:0051082">
    <property type="term" value="F:unfolded protein binding"/>
    <property type="evidence" value="ECO:0007669"/>
    <property type="project" value="UniProtKB-UniRule"/>
</dbReference>
<keyword evidence="2 5" id="KW-0963">Cytoplasm</keyword>
<evidence type="ECO:0000256" key="2">
    <source>
        <dbReference type="ARBA" id="ARBA00022490"/>
    </source>
</evidence>
<dbReference type="Pfam" id="PF05194">
    <property type="entry name" value="UreE_C"/>
    <property type="match status" value="1"/>
</dbReference>
<dbReference type="InterPro" id="IPR012406">
    <property type="entry name" value="UreE"/>
</dbReference>
<dbReference type="InterPro" id="IPR036118">
    <property type="entry name" value="UreE_N_sf"/>
</dbReference>
<evidence type="ECO:0000256" key="1">
    <source>
        <dbReference type="ARBA" id="ARBA00004496"/>
    </source>
</evidence>
<dbReference type="GO" id="GO:0016151">
    <property type="term" value="F:nickel cation binding"/>
    <property type="evidence" value="ECO:0007669"/>
    <property type="project" value="UniProtKB-UniRule"/>
</dbReference>
<dbReference type="AlphaFoldDB" id="A0A1I4AJN8"/>
<proteinExistence type="inferred from homology"/>
<evidence type="ECO:0000313" key="9">
    <source>
        <dbReference type="Proteomes" id="UP000199533"/>
    </source>
</evidence>
<dbReference type="Proteomes" id="UP000199533">
    <property type="component" value="Unassembled WGS sequence"/>
</dbReference>
<dbReference type="InterPro" id="IPR004029">
    <property type="entry name" value="UreE_N"/>
</dbReference>
<comment type="subcellular location">
    <subcellularLocation>
        <location evidence="1 5">Cytoplasm</location>
    </subcellularLocation>
</comment>
<dbReference type="Gene3D" id="3.30.70.790">
    <property type="entry name" value="UreE, C-terminal domain"/>
    <property type="match status" value="1"/>
</dbReference>
<comment type="function">
    <text evidence="5">Involved in urease metallocenter assembly. Binds nickel. Probably functions as a nickel donor during metallocenter assembly.</text>
</comment>
<evidence type="ECO:0000256" key="4">
    <source>
        <dbReference type="ARBA" id="ARBA00023186"/>
    </source>
</evidence>
<dbReference type="InterPro" id="IPR007864">
    <property type="entry name" value="UreE_C_dom"/>
</dbReference>
<feature type="domain" description="UreE urease accessory N-terminal" evidence="7">
    <location>
        <begin position="1"/>
        <end position="64"/>
    </location>
</feature>
<dbReference type="OrthoDB" id="5421304at2"/>
<dbReference type="EMBL" id="FOSP01000009">
    <property type="protein sequence ID" value="SFK56574.1"/>
    <property type="molecule type" value="Genomic_DNA"/>
</dbReference>
<keyword evidence="3 5" id="KW-0533">Nickel</keyword>
<dbReference type="GO" id="GO:0006457">
    <property type="term" value="P:protein folding"/>
    <property type="evidence" value="ECO:0007669"/>
    <property type="project" value="InterPro"/>
</dbReference>
<dbReference type="GO" id="GO:0005737">
    <property type="term" value="C:cytoplasm"/>
    <property type="evidence" value="ECO:0007669"/>
    <property type="project" value="UniProtKB-SubCell"/>
</dbReference>
<protein>
    <recommendedName>
        <fullName evidence="5">Urease accessory protein UreE</fullName>
    </recommendedName>
</protein>
<organism evidence="8 9">
    <name type="scientific">Nitrosomonas aestuarii</name>
    <dbReference type="NCBI Taxonomy" id="52441"/>
    <lineage>
        <taxon>Bacteria</taxon>
        <taxon>Pseudomonadati</taxon>
        <taxon>Pseudomonadota</taxon>
        <taxon>Betaproteobacteria</taxon>
        <taxon>Nitrosomonadales</taxon>
        <taxon>Nitrosomonadaceae</taxon>
        <taxon>Nitrosomonas</taxon>
    </lineage>
</organism>
<dbReference type="SMART" id="SM00988">
    <property type="entry name" value="UreE_N"/>
    <property type="match status" value="1"/>
</dbReference>
<keyword evidence="4 5" id="KW-0143">Chaperone</keyword>
<reference evidence="9" key="1">
    <citation type="submission" date="2016-10" db="EMBL/GenBank/DDBJ databases">
        <authorList>
            <person name="Varghese N."/>
            <person name="Submissions S."/>
        </authorList>
    </citation>
    <scope>NUCLEOTIDE SEQUENCE [LARGE SCALE GENOMIC DNA]</scope>
    <source>
        <strain evidence="9">Nm69</strain>
    </source>
</reference>
<dbReference type="Pfam" id="PF02814">
    <property type="entry name" value="UreE_N"/>
    <property type="match status" value="1"/>
</dbReference>
<dbReference type="NCBIfam" id="NF009751">
    <property type="entry name" value="PRK13261.1-1"/>
    <property type="match status" value="1"/>
</dbReference>
<feature type="region of interest" description="Disordered" evidence="6">
    <location>
        <begin position="133"/>
        <end position="179"/>
    </location>
</feature>
<dbReference type="GO" id="GO:0019627">
    <property type="term" value="P:urea metabolic process"/>
    <property type="evidence" value="ECO:0007669"/>
    <property type="project" value="InterPro"/>
</dbReference>
<comment type="similarity">
    <text evidence="5">Belongs to the UreE family.</text>
</comment>
<dbReference type="STRING" id="52441.SAMN05216302_100962"/>
<evidence type="ECO:0000256" key="5">
    <source>
        <dbReference type="HAMAP-Rule" id="MF_00822"/>
    </source>
</evidence>
<dbReference type="HAMAP" id="MF_00822">
    <property type="entry name" value="UreE"/>
    <property type="match status" value="1"/>
</dbReference>
<accession>A0A1I4AJN8</accession>
<dbReference type="GO" id="GO:0065003">
    <property type="term" value="P:protein-containing complex assembly"/>
    <property type="evidence" value="ECO:0007669"/>
    <property type="project" value="InterPro"/>
</dbReference>
<evidence type="ECO:0000256" key="3">
    <source>
        <dbReference type="ARBA" id="ARBA00022596"/>
    </source>
</evidence>
<gene>
    <name evidence="5" type="primary">ureE</name>
    <name evidence="8" type="ORF">SAMN05216302_100962</name>
</gene>
<keyword evidence="9" id="KW-1185">Reference proteome</keyword>
<dbReference type="Gene3D" id="2.60.260.20">
    <property type="entry name" value="Urease metallochaperone UreE, N-terminal domain"/>
    <property type="match status" value="1"/>
</dbReference>
<dbReference type="SUPFAM" id="SSF69737">
    <property type="entry name" value="Urease metallochaperone UreE, C-terminal domain"/>
    <property type="match status" value="1"/>
</dbReference>
<evidence type="ECO:0000313" key="8">
    <source>
        <dbReference type="EMBL" id="SFK56574.1"/>
    </source>
</evidence>
<evidence type="ECO:0000259" key="7">
    <source>
        <dbReference type="SMART" id="SM00988"/>
    </source>
</evidence>
<evidence type="ECO:0000256" key="6">
    <source>
        <dbReference type="SAM" id="MobiDB-lite"/>
    </source>
</evidence>
<dbReference type="RefSeq" id="WP_090698685.1">
    <property type="nucleotide sequence ID" value="NZ_FOSP01000009.1"/>
</dbReference>
<name>A0A1I4AJN8_9PROT</name>